<protein>
    <submittedName>
        <fullName evidence="1">Uncharacterized protein</fullName>
    </submittedName>
</protein>
<reference evidence="2" key="1">
    <citation type="submission" date="2016-01" db="EMBL/GenBank/DDBJ databases">
        <authorList>
            <person name="Peeters C."/>
        </authorList>
    </citation>
    <scope>NUCLEOTIDE SEQUENCE [LARGE SCALE GENOMIC DNA]</scope>
</reference>
<evidence type="ECO:0000313" key="1">
    <source>
        <dbReference type="EMBL" id="SAL66967.1"/>
    </source>
</evidence>
<gene>
    <name evidence="1" type="ORF">AWB70_06393</name>
</gene>
<dbReference type="AlphaFoldDB" id="A0A158JDR3"/>
<sequence length="66" mass="7669">MPTKDVAKCFIADNLMRNRLFRAKWIALELRKRHHEVMKSYARCASKRMKNPLKQGLECGFAASVC</sequence>
<accession>A0A158JDR3</accession>
<name>A0A158JDR3_CABCO</name>
<keyword evidence="2" id="KW-1185">Reference proteome</keyword>
<evidence type="ECO:0000313" key="2">
    <source>
        <dbReference type="Proteomes" id="UP000054740"/>
    </source>
</evidence>
<organism evidence="1 2">
    <name type="scientific">Caballeronia cordobensis</name>
    <name type="common">Burkholderia cordobensis</name>
    <dbReference type="NCBI Taxonomy" id="1353886"/>
    <lineage>
        <taxon>Bacteria</taxon>
        <taxon>Pseudomonadati</taxon>
        <taxon>Pseudomonadota</taxon>
        <taxon>Betaproteobacteria</taxon>
        <taxon>Burkholderiales</taxon>
        <taxon>Burkholderiaceae</taxon>
        <taxon>Caballeronia</taxon>
    </lineage>
</organism>
<proteinExistence type="predicted"/>
<dbReference type="Proteomes" id="UP000054740">
    <property type="component" value="Unassembled WGS sequence"/>
</dbReference>
<dbReference type="EMBL" id="FCNY02000024">
    <property type="protein sequence ID" value="SAL66967.1"/>
    <property type="molecule type" value="Genomic_DNA"/>
</dbReference>